<dbReference type="AlphaFoldDB" id="A0A9D4EH32"/>
<reference evidence="6" key="1">
    <citation type="journal article" date="2019" name="bioRxiv">
        <title>The Genome of the Zebra Mussel, Dreissena polymorpha: A Resource for Invasive Species Research.</title>
        <authorList>
            <person name="McCartney M.A."/>
            <person name="Auch B."/>
            <person name="Kono T."/>
            <person name="Mallez S."/>
            <person name="Zhang Y."/>
            <person name="Obille A."/>
            <person name="Becker A."/>
            <person name="Abrahante J.E."/>
            <person name="Garbe J."/>
            <person name="Badalamenti J.P."/>
            <person name="Herman A."/>
            <person name="Mangelson H."/>
            <person name="Liachko I."/>
            <person name="Sullivan S."/>
            <person name="Sone E.D."/>
            <person name="Koren S."/>
            <person name="Silverstein K.A.T."/>
            <person name="Beckman K.B."/>
            <person name="Gohl D.M."/>
        </authorList>
    </citation>
    <scope>NUCLEOTIDE SEQUENCE</scope>
    <source>
        <strain evidence="6">Duluth1</strain>
        <tissue evidence="6">Whole animal</tissue>
    </source>
</reference>
<keyword evidence="3" id="KW-1133">Transmembrane helix</keyword>
<dbReference type="InterPro" id="IPR050927">
    <property type="entry name" value="TRPM"/>
</dbReference>
<evidence type="ECO:0000256" key="4">
    <source>
        <dbReference type="ARBA" id="ARBA00023136"/>
    </source>
</evidence>
<evidence type="ECO:0000256" key="2">
    <source>
        <dbReference type="ARBA" id="ARBA00022692"/>
    </source>
</evidence>
<dbReference type="GO" id="GO:0030001">
    <property type="term" value="P:metal ion transport"/>
    <property type="evidence" value="ECO:0007669"/>
    <property type="project" value="TreeGrafter"/>
</dbReference>
<proteinExistence type="predicted"/>
<reference evidence="6" key="2">
    <citation type="submission" date="2020-11" db="EMBL/GenBank/DDBJ databases">
        <authorList>
            <person name="McCartney M.A."/>
            <person name="Auch B."/>
            <person name="Kono T."/>
            <person name="Mallez S."/>
            <person name="Becker A."/>
            <person name="Gohl D.M."/>
            <person name="Silverstein K.A.T."/>
            <person name="Koren S."/>
            <person name="Bechman K.B."/>
            <person name="Herman A."/>
            <person name="Abrahante J.E."/>
            <person name="Garbe J."/>
        </authorList>
    </citation>
    <scope>NUCLEOTIDE SEQUENCE</scope>
    <source>
        <strain evidence="6">Duluth1</strain>
        <tissue evidence="6">Whole animal</tissue>
    </source>
</reference>
<evidence type="ECO:0000259" key="5">
    <source>
        <dbReference type="Pfam" id="PF25508"/>
    </source>
</evidence>
<keyword evidence="4" id="KW-0472">Membrane</keyword>
<dbReference type="Pfam" id="PF25508">
    <property type="entry name" value="TRPM2"/>
    <property type="match status" value="1"/>
</dbReference>
<feature type="domain" description="TRPM-like" evidence="5">
    <location>
        <begin position="37"/>
        <end position="205"/>
    </location>
</feature>
<evidence type="ECO:0000256" key="3">
    <source>
        <dbReference type="ARBA" id="ARBA00022989"/>
    </source>
</evidence>
<comment type="subcellular location">
    <subcellularLocation>
        <location evidence="1">Membrane</location>
        <topology evidence="1">Multi-pass membrane protein</topology>
    </subcellularLocation>
</comment>
<evidence type="ECO:0000313" key="7">
    <source>
        <dbReference type="Proteomes" id="UP000828390"/>
    </source>
</evidence>
<dbReference type="Proteomes" id="UP000828390">
    <property type="component" value="Unassembled WGS sequence"/>
</dbReference>
<sequence length="208" mass="23960">MGIREAPSFAEESGQREKRASSSELYRFELLSSYSYLYASLSSLSLFSSSRYASLYLSLISQTSLLLYFKIQNETENDLTLDVVRMLLKNLIGDTFELKFFSTAEEEAEISGIHQNDGNNKNVRQDFKNPAIDLFVWSILMVRQDMAKIFWIQGKNALPKALVCYYLLKKLKRKIDKTNTELVNKIKKCLNEWSYIDVGLLSECKAIN</sequence>
<dbReference type="EMBL" id="JAIWYP010000009">
    <property type="protein sequence ID" value="KAH3778451.1"/>
    <property type="molecule type" value="Genomic_DNA"/>
</dbReference>
<protein>
    <recommendedName>
        <fullName evidence="5">TRPM-like domain-containing protein</fullName>
    </recommendedName>
</protein>
<dbReference type="PANTHER" id="PTHR13800:SF1">
    <property type="entry name" value="TRANSIENT RECEPTOR POTENTIAL CATION CHANNEL TRPM"/>
    <property type="match status" value="1"/>
</dbReference>
<keyword evidence="2" id="KW-0812">Transmembrane</keyword>
<name>A0A9D4EH32_DREPO</name>
<dbReference type="GO" id="GO:0005886">
    <property type="term" value="C:plasma membrane"/>
    <property type="evidence" value="ECO:0007669"/>
    <property type="project" value="TreeGrafter"/>
</dbReference>
<gene>
    <name evidence="6" type="ORF">DPMN_179910</name>
</gene>
<dbReference type="GO" id="GO:0005261">
    <property type="term" value="F:monoatomic cation channel activity"/>
    <property type="evidence" value="ECO:0007669"/>
    <property type="project" value="TreeGrafter"/>
</dbReference>
<comment type="caution">
    <text evidence="6">The sequence shown here is derived from an EMBL/GenBank/DDBJ whole genome shotgun (WGS) entry which is preliminary data.</text>
</comment>
<keyword evidence="7" id="KW-1185">Reference proteome</keyword>
<dbReference type="PANTHER" id="PTHR13800">
    <property type="entry name" value="TRANSIENT RECEPTOR POTENTIAL CATION CHANNEL, SUBFAMILY M, MEMBER 6"/>
    <property type="match status" value="1"/>
</dbReference>
<evidence type="ECO:0000313" key="6">
    <source>
        <dbReference type="EMBL" id="KAH3778451.1"/>
    </source>
</evidence>
<dbReference type="InterPro" id="IPR057366">
    <property type="entry name" value="TRPM-like"/>
</dbReference>
<evidence type="ECO:0000256" key="1">
    <source>
        <dbReference type="ARBA" id="ARBA00004141"/>
    </source>
</evidence>
<accession>A0A9D4EH32</accession>
<organism evidence="6 7">
    <name type="scientific">Dreissena polymorpha</name>
    <name type="common">Zebra mussel</name>
    <name type="synonym">Mytilus polymorpha</name>
    <dbReference type="NCBI Taxonomy" id="45954"/>
    <lineage>
        <taxon>Eukaryota</taxon>
        <taxon>Metazoa</taxon>
        <taxon>Spiralia</taxon>
        <taxon>Lophotrochozoa</taxon>
        <taxon>Mollusca</taxon>
        <taxon>Bivalvia</taxon>
        <taxon>Autobranchia</taxon>
        <taxon>Heteroconchia</taxon>
        <taxon>Euheterodonta</taxon>
        <taxon>Imparidentia</taxon>
        <taxon>Neoheterodontei</taxon>
        <taxon>Myida</taxon>
        <taxon>Dreissenoidea</taxon>
        <taxon>Dreissenidae</taxon>
        <taxon>Dreissena</taxon>
    </lineage>
</organism>